<dbReference type="AlphaFoldDB" id="A0A7W5EVV9"/>
<organism evidence="2 3">
    <name type="scientific">Halomonas stenophila</name>
    <dbReference type="NCBI Taxonomy" id="795312"/>
    <lineage>
        <taxon>Bacteria</taxon>
        <taxon>Pseudomonadati</taxon>
        <taxon>Pseudomonadota</taxon>
        <taxon>Gammaproteobacteria</taxon>
        <taxon>Oceanospirillales</taxon>
        <taxon>Halomonadaceae</taxon>
        <taxon>Halomonas</taxon>
    </lineage>
</organism>
<feature type="region of interest" description="Disordered" evidence="1">
    <location>
        <begin position="1"/>
        <end position="35"/>
    </location>
</feature>
<evidence type="ECO:0000256" key="1">
    <source>
        <dbReference type="SAM" id="MobiDB-lite"/>
    </source>
</evidence>
<comment type="caution">
    <text evidence="2">The sequence shown here is derived from an EMBL/GenBank/DDBJ whole genome shotgun (WGS) entry which is preliminary data.</text>
</comment>
<name>A0A7W5EVV9_9GAMM</name>
<accession>A0A7W5EVV9</accession>
<keyword evidence="3" id="KW-1185">Reference proteome</keyword>
<sequence length="78" mass="8508">MNTVQPQIQPRTSYAVIGEPGNTHGTPIGLLMGRDGDGQREHALYDLSLEQAKRLAAELQNTIWTAEMEMAGRRGGDS</sequence>
<dbReference type="Proteomes" id="UP000518892">
    <property type="component" value="Unassembled WGS sequence"/>
</dbReference>
<gene>
    <name evidence="2" type="ORF">FHR97_002594</name>
</gene>
<dbReference type="EMBL" id="JACHXR010000007">
    <property type="protein sequence ID" value="MBB3231735.1"/>
    <property type="molecule type" value="Genomic_DNA"/>
</dbReference>
<reference evidence="2 3" key="1">
    <citation type="submission" date="2020-08" db="EMBL/GenBank/DDBJ databases">
        <title>Genomic Encyclopedia of Type Strains, Phase III (KMG-III): the genomes of soil and plant-associated and newly described type strains.</title>
        <authorList>
            <person name="Whitman W."/>
        </authorList>
    </citation>
    <scope>NUCLEOTIDE SEQUENCE [LARGE SCALE GENOMIC DNA]</scope>
    <source>
        <strain evidence="2 3">CECT 7744</strain>
    </source>
</reference>
<dbReference type="RefSeq" id="WP_183384211.1">
    <property type="nucleotide sequence ID" value="NZ_JACHXR010000007.1"/>
</dbReference>
<evidence type="ECO:0000313" key="2">
    <source>
        <dbReference type="EMBL" id="MBB3231735.1"/>
    </source>
</evidence>
<proteinExistence type="predicted"/>
<evidence type="ECO:0000313" key="3">
    <source>
        <dbReference type="Proteomes" id="UP000518892"/>
    </source>
</evidence>
<feature type="compositionally biased region" description="Polar residues" evidence="1">
    <location>
        <begin position="1"/>
        <end position="12"/>
    </location>
</feature>
<protein>
    <submittedName>
        <fullName evidence="2">Uncharacterized protein</fullName>
    </submittedName>
</protein>